<dbReference type="InterPro" id="IPR050982">
    <property type="entry name" value="Auxin_biosynth/cation_transpt"/>
</dbReference>
<keyword evidence="1" id="KW-0560">Oxidoreductase</keyword>
<name>A0A7Z2GN79_9BURK</name>
<reference evidence="2 3" key="1">
    <citation type="submission" date="2019-12" db="EMBL/GenBank/DDBJ databases">
        <title>Paraburkholderia acidiphila 7Q-K02 sp. nov and Paraburkholderia acidisoli DHF22 sp. nov., two strains isolated from forest soil.</title>
        <authorList>
            <person name="Gao Z."/>
            <person name="Qiu L."/>
        </authorList>
    </citation>
    <scope>NUCLEOTIDE SEQUENCE [LARGE SCALE GENOMIC DNA]</scope>
    <source>
        <strain evidence="2 3">DHF22</strain>
    </source>
</reference>
<dbReference type="AlphaFoldDB" id="A0A7Z2GN79"/>
<dbReference type="PANTHER" id="PTHR43539:SF78">
    <property type="entry name" value="FLAVIN-CONTAINING MONOOXYGENASE"/>
    <property type="match status" value="1"/>
</dbReference>
<evidence type="ECO:0000313" key="2">
    <source>
        <dbReference type="EMBL" id="QGZ64694.1"/>
    </source>
</evidence>
<sequence length="416" mass="46262">MSVEAIDTLVIGAGQSGIAMSEHLTQMNVPHIVLERKRVAERWRSERWDSLVANGPAWHDRFPNLEFDDVGPDVFPPKERMAQYFEDYAKMIGAPVRTGVEVKHVQRCENRPGFIVTTSEGVIEAQRVVAATGPFQVPQFPPIVPADAGVQQLHSSAYKNPAQLAEGAVLVVGGGASGSQIAEELRASGRTVYLSIGEHYRPPRSYRERDYVWWLGVLGKWDEIKIKPKKKHVAFAVSGYDGGKTMDFRRLAHNGITVLGLTKGYENGVLHIADDLAANIAEGDEAYFDVLREADAYVERNGLDLPPEPEAWKLLDNPACIEQPILELDLAKAGVKTILWATGFKFDFSWLNVDAFDENGAPFHKRGISAEMGIYFLGLPELTNRASSFIYGVWHDAKYIADHIALQRNYVAYQKA</sequence>
<gene>
    <name evidence="2" type="ORF">FAZ98_22940</name>
</gene>
<proteinExistence type="predicted"/>
<evidence type="ECO:0000256" key="1">
    <source>
        <dbReference type="ARBA" id="ARBA00023002"/>
    </source>
</evidence>
<dbReference type="Pfam" id="PF13738">
    <property type="entry name" value="Pyr_redox_3"/>
    <property type="match status" value="1"/>
</dbReference>
<evidence type="ECO:0000313" key="3">
    <source>
        <dbReference type="Proteomes" id="UP000433577"/>
    </source>
</evidence>
<dbReference type="PRINTS" id="PR00411">
    <property type="entry name" value="PNDRDTASEI"/>
</dbReference>
<dbReference type="RefSeq" id="WP_158954380.1">
    <property type="nucleotide sequence ID" value="NZ_CP046915.1"/>
</dbReference>
<dbReference type="InterPro" id="IPR036188">
    <property type="entry name" value="FAD/NAD-bd_sf"/>
</dbReference>
<dbReference type="GO" id="GO:0050660">
    <property type="term" value="F:flavin adenine dinucleotide binding"/>
    <property type="evidence" value="ECO:0007669"/>
    <property type="project" value="TreeGrafter"/>
</dbReference>
<dbReference type="EMBL" id="CP046915">
    <property type="protein sequence ID" value="QGZ64694.1"/>
    <property type="molecule type" value="Genomic_DNA"/>
</dbReference>
<dbReference type="SUPFAM" id="SSF51905">
    <property type="entry name" value="FAD/NAD(P)-binding domain"/>
    <property type="match status" value="1"/>
</dbReference>
<organism evidence="2 3">
    <name type="scientific">Paraburkholderia acidisoli</name>
    <dbReference type="NCBI Taxonomy" id="2571748"/>
    <lineage>
        <taxon>Bacteria</taxon>
        <taxon>Pseudomonadati</taxon>
        <taxon>Pseudomonadota</taxon>
        <taxon>Betaproteobacteria</taxon>
        <taxon>Burkholderiales</taxon>
        <taxon>Burkholderiaceae</taxon>
        <taxon>Paraburkholderia</taxon>
    </lineage>
</organism>
<dbReference type="Gene3D" id="3.50.50.60">
    <property type="entry name" value="FAD/NAD(P)-binding domain"/>
    <property type="match status" value="2"/>
</dbReference>
<dbReference type="KEGG" id="pacs:FAZ98_22940"/>
<dbReference type="Proteomes" id="UP000433577">
    <property type="component" value="Chromosome 3"/>
</dbReference>
<dbReference type="GO" id="GO:0004497">
    <property type="term" value="F:monooxygenase activity"/>
    <property type="evidence" value="ECO:0007669"/>
    <property type="project" value="UniProtKB-KW"/>
</dbReference>
<dbReference type="PANTHER" id="PTHR43539">
    <property type="entry name" value="FLAVIN-BINDING MONOOXYGENASE-LIKE PROTEIN (AFU_ORTHOLOGUE AFUA_4G09220)"/>
    <property type="match status" value="1"/>
</dbReference>
<dbReference type="OrthoDB" id="9773233at2"/>
<keyword evidence="2" id="KW-0503">Monooxygenase</keyword>
<keyword evidence="3" id="KW-1185">Reference proteome</keyword>
<protein>
    <submittedName>
        <fullName evidence="2">SidA/IucD/PvdA family monooxygenase</fullName>
    </submittedName>
</protein>
<accession>A0A7Z2GN79</accession>